<evidence type="ECO:0000259" key="6">
    <source>
        <dbReference type="SMART" id="SM00388"/>
    </source>
</evidence>
<organism evidence="7 9">
    <name type="scientific">Halobacterium salinarum (strain ATCC 33171 / DSM 3754 / JCM 8978 / NBRC 102687 / NCIMB 764 / 91-R6)</name>
    <dbReference type="NCBI Taxonomy" id="2597657"/>
    <lineage>
        <taxon>Archaea</taxon>
        <taxon>Methanobacteriati</taxon>
        <taxon>Methanobacteriota</taxon>
        <taxon>Stenosarchaea group</taxon>
        <taxon>Halobacteria</taxon>
        <taxon>Halobacteriales</taxon>
        <taxon>Halobacteriaceae</taxon>
        <taxon>Halobacterium</taxon>
    </lineage>
</organism>
<dbReference type="Proteomes" id="UP000323075">
    <property type="component" value="Unassembled WGS sequence"/>
</dbReference>
<dbReference type="SUPFAM" id="SSF47384">
    <property type="entry name" value="Homodimeric domain of signal transducing histidine kinase"/>
    <property type="match status" value="1"/>
</dbReference>
<evidence type="ECO:0000313" key="9">
    <source>
        <dbReference type="Proteomes" id="UP000296216"/>
    </source>
</evidence>
<evidence type="ECO:0000313" key="7">
    <source>
        <dbReference type="EMBL" id="QCC45804.1"/>
    </source>
</evidence>
<dbReference type="AlphaFoldDB" id="A0A4D6GVB3"/>
<evidence type="ECO:0000256" key="1">
    <source>
        <dbReference type="ARBA" id="ARBA00000085"/>
    </source>
</evidence>
<evidence type="ECO:0000313" key="8">
    <source>
        <dbReference type="EMBL" id="TYO82062.1"/>
    </source>
</evidence>
<dbReference type="InterPro" id="IPR003661">
    <property type="entry name" value="HisK_dim/P_dom"/>
</dbReference>
<keyword evidence="4 7" id="KW-0418">Kinase</keyword>
<dbReference type="CDD" id="cd00082">
    <property type="entry name" value="HisKA"/>
    <property type="match status" value="1"/>
</dbReference>
<proteinExistence type="predicted"/>
<feature type="transmembrane region" description="Helical" evidence="5">
    <location>
        <begin position="45"/>
        <end position="67"/>
    </location>
</feature>
<protein>
    <recommendedName>
        <fullName evidence="2">histidine kinase</fullName>
        <ecNumber evidence="2">2.7.13.3</ecNumber>
    </recommendedName>
</protein>
<dbReference type="InterPro" id="IPR031621">
    <property type="entry name" value="HisKA_7TM"/>
</dbReference>
<feature type="transmembrane region" description="Helical" evidence="5">
    <location>
        <begin position="14"/>
        <end position="33"/>
    </location>
</feature>
<dbReference type="GO" id="GO:0000155">
    <property type="term" value="F:phosphorelay sensor kinase activity"/>
    <property type="evidence" value="ECO:0007669"/>
    <property type="project" value="InterPro"/>
</dbReference>
<dbReference type="SUPFAM" id="SSF55874">
    <property type="entry name" value="ATPase domain of HSP90 chaperone/DNA topoisomerase II/histidine kinase"/>
    <property type="match status" value="1"/>
</dbReference>
<dbReference type="InterPro" id="IPR050351">
    <property type="entry name" value="BphY/WalK/GraS-like"/>
</dbReference>
<dbReference type="GO" id="GO:0007234">
    <property type="term" value="P:osmosensory signaling via phosphorelay pathway"/>
    <property type="evidence" value="ECO:0007669"/>
    <property type="project" value="TreeGrafter"/>
</dbReference>
<dbReference type="Pfam" id="PF00512">
    <property type="entry name" value="HisKA"/>
    <property type="match status" value="1"/>
</dbReference>
<evidence type="ECO:0000313" key="10">
    <source>
        <dbReference type="Proteomes" id="UP000323075"/>
    </source>
</evidence>
<gene>
    <name evidence="8" type="ORF">APQ99_00580</name>
    <name evidence="7" type="ORF">HBSAL_10810</name>
</gene>
<keyword evidence="5" id="KW-0472">Membrane</keyword>
<feature type="transmembrane region" description="Helical" evidence="5">
    <location>
        <begin position="73"/>
        <end position="94"/>
    </location>
</feature>
<dbReference type="PANTHER" id="PTHR42878:SF14">
    <property type="entry name" value="OSMOLARITY TWO-COMPONENT SYSTEM PROTEIN SSK1"/>
    <property type="match status" value="1"/>
</dbReference>
<keyword evidence="5" id="KW-0812">Transmembrane</keyword>
<dbReference type="SMART" id="SM00388">
    <property type="entry name" value="HisKA"/>
    <property type="match status" value="1"/>
</dbReference>
<feature type="transmembrane region" description="Helical" evidence="5">
    <location>
        <begin position="183"/>
        <end position="204"/>
    </location>
</feature>
<dbReference type="RefSeq" id="WP_136361562.1">
    <property type="nucleotide sequence ID" value="NZ_VRYN01000001.1"/>
</dbReference>
<evidence type="ECO:0000256" key="5">
    <source>
        <dbReference type="SAM" id="Phobius"/>
    </source>
</evidence>
<dbReference type="EMBL" id="VRYN01000001">
    <property type="protein sequence ID" value="TYO82062.1"/>
    <property type="molecule type" value="Genomic_DNA"/>
</dbReference>
<keyword evidence="3 7" id="KW-0808">Transferase</keyword>
<reference evidence="7 9" key="1">
    <citation type="journal article" date="2019" name="Microbiol. Resour. Announc.">
        <title>The Genome Sequence of the Halobacterium salinarum Type Strain Is Closely Related to That of Laboratory Strains NRC-1 and R1.</title>
        <authorList>
            <person name="Pfeiffer F."/>
            <person name="Marchfelder A."/>
            <person name="Habermann B."/>
            <person name="Dyall-Smith M.L."/>
        </authorList>
    </citation>
    <scope>NUCLEOTIDE SEQUENCE [LARGE SCALE GENOMIC DNA]</scope>
    <source>
        <strain evidence="7">91-R6</strain>
        <strain evidence="9">ATCC 33171 / DSM 3754 / JCM 8978 / NBRC 102687 / NCIMB 764 / 91-R6</strain>
    </source>
</reference>
<dbReference type="PANTHER" id="PTHR42878">
    <property type="entry name" value="TWO-COMPONENT HISTIDINE KINASE"/>
    <property type="match status" value="1"/>
</dbReference>
<evidence type="ECO:0000256" key="4">
    <source>
        <dbReference type="ARBA" id="ARBA00022777"/>
    </source>
</evidence>
<dbReference type="Gene3D" id="1.10.287.130">
    <property type="match status" value="1"/>
</dbReference>
<feature type="transmembrane region" description="Helical" evidence="5">
    <location>
        <begin position="150"/>
        <end position="171"/>
    </location>
</feature>
<dbReference type="GO" id="GO:0000156">
    <property type="term" value="F:phosphorelay response regulator activity"/>
    <property type="evidence" value="ECO:0007669"/>
    <property type="project" value="TreeGrafter"/>
</dbReference>
<dbReference type="EMBL" id="CP038631">
    <property type="protein sequence ID" value="QCC45804.1"/>
    <property type="molecule type" value="Genomic_DNA"/>
</dbReference>
<sequence>MPETVLGLTLIDSLYAGLFVLGAVLTAASILQATRIEDRETRHGLIALLATASGWSVTHVVTLLAPSQLIANVAYLAGLILGFSTVWAWLYFCSAYTGRVLHRDTWVVRGSILAYLSVVAVKLTNPFHHLYYRATYQPASFPAVVVEHGIFHWAVTGLSYALAAIGMFMLFELFREADYGTRPLAGLVAVMALPAILDVYSFASSTLVDLIHSPLGVAVFAVGVLFIHEDRFLAVQLTGDIAEPVALLDEDDRVRAVNDTARSRFPTLRDATGVPLSTAAPAIAEHVDGDDDVLALRHSDDTEYYLVAESTFSLGASNLGRVIVFTEITETERHRREVERHNAQLEGFAAGVNHELRNAIQVASGYTAQAASALESENVTDAQQSLARVSDAVDRMADRVNDLSTLARHGRTLRDTTTVDVAAAARAGWQTTDTGDCELTVTGDTTVSADRVRLEDLFESAFAFTTDNNATAVTVAIHDNGFSIADNGATPSVTDTTRFFDYGDAVPTTEAGMHLPNVQTLARVHGWTVSVDPDYEDGVRLEITTDPAPIALTDP</sequence>
<dbReference type="Pfam" id="PF16927">
    <property type="entry name" value="HisKA_7TM"/>
    <property type="match status" value="1"/>
</dbReference>
<evidence type="ECO:0000256" key="2">
    <source>
        <dbReference type="ARBA" id="ARBA00012438"/>
    </source>
</evidence>
<reference evidence="7" key="3">
    <citation type="journal article" name="MicrobiologyOpen">
        <title>Whole-genome comparison between the type strain of Halobacterium salinarum (DSM 3754(T)) and the laboratory strains R1 and NRC-1.</title>
        <authorList>
            <person name="Pfeiffer F."/>
            <person name="Losensky G."/>
            <person name="Marchfelder A."/>
            <person name="Habermann B."/>
            <person name="Dyall-Smith M."/>
        </authorList>
    </citation>
    <scope>NUCLEOTIDE SEQUENCE</scope>
    <source>
        <strain evidence="7">91-R6</strain>
    </source>
</reference>
<name>A0A4D6GVB3_HALS9</name>
<dbReference type="InterPro" id="IPR036890">
    <property type="entry name" value="HATPase_C_sf"/>
</dbReference>
<evidence type="ECO:0000256" key="3">
    <source>
        <dbReference type="ARBA" id="ARBA00022679"/>
    </source>
</evidence>
<feature type="domain" description="Signal transduction histidine kinase dimerisation/phosphoacceptor" evidence="6">
    <location>
        <begin position="344"/>
        <end position="412"/>
    </location>
</feature>
<feature type="transmembrane region" description="Helical" evidence="5">
    <location>
        <begin position="106"/>
        <end position="123"/>
    </location>
</feature>
<comment type="catalytic activity">
    <reaction evidence="1">
        <text>ATP + protein L-histidine = ADP + protein N-phospho-L-histidine.</text>
        <dbReference type="EC" id="2.7.13.3"/>
    </reaction>
</comment>
<accession>A0A4D6GVB3</accession>
<keyword evidence="5" id="KW-1133">Transmembrane helix</keyword>
<dbReference type="GO" id="GO:0030295">
    <property type="term" value="F:protein kinase activator activity"/>
    <property type="evidence" value="ECO:0007669"/>
    <property type="project" value="TreeGrafter"/>
</dbReference>
<dbReference type="EC" id="2.7.13.3" evidence="2"/>
<dbReference type="InterPro" id="IPR036097">
    <property type="entry name" value="HisK_dim/P_sf"/>
</dbReference>
<reference evidence="8 10" key="2">
    <citation type="submission" date="2019-07" db="EMBL/GenBank/DDBJ databases">
        <title>Genomic Encyclopedia of Archaeal and Bacterial Type Strains, Phase II (KMG-II): from individual species to whole genera.</title>
        <authorList>
            <person name="Goeker M."/>
        </authorList>
    </citation>
    <scope>NUCLEOTIDE SEQUENCE [LARGE SCALE GENOMIC DNA]</scope>
    <source>
        <strain evidence="8 10">DSM 3754</strain>
    </source>
</reference>
<dbReference type="GeneID" id="39855994"/>
<dbReference type="Proteomes" id="UP000296216">
    <property type="component" value="Chromosome"/>
</dbReference>